<feature type="coiled-coil region" evidence="1">
    <location>
        <begin position="427"/>
        <end position="518"/>
    </location>
</feature>
<keyword evidence="1" id="KW-0175">Coiled coil</keyword>
<feature type="region of interest" description="Disordered" evidence="2">
    <location>
        <begin position="1"/>
        <end position="132"/>
    </location>
</feature>
<organism evidence="3 4">
    <name type="scientific">Wickerhamomyces pijperi</name>
    <name type="common">Yeast</name>
    <name type="synonym">Pichia pijperi</name>
    <dbReference type="NCBI Taxonomy" id="599730"/>
    <lineage>
        <taxon>Eukaryota</taxon>
        <taxon>Fungi</taxon>
        <taxon>Dikarya</taxon>
        <taxon>Ascomycota</taxon>
        <taxon>Saccharomycotina</taxon>
        <taxon>Saccharomycetes</taxon>
        <taxon>Phaffomycetales</taxon>
        <taxon>Wickerhamomycetaceae</taxon>
        <taxon>Wickerhamomyces</taxon>
    </lineage>
</organism>
<sequence>MRSASKMSPSPRPPSSSYSSSTPSSPSIDPSISSAERDYIISKLQPRDDSPPPSMSVSLRPSGILHTGRRTIRASSPSRVRFEDQDQLPPHETQPETAHTEHKHSSLFNFFRKSHLSDNENPPNPPPSSPILKTVAVANEEDNLSDATAEVASVNSDKIDTISKAESIISPLFSATFGEEETQPSGPLSNTPDLAFHNQYDPTTAFSKRNSPESAACNFDEEGMSTISLKLGKLTLEQQDSTMRDAFTLRPPVCDSQLFDICHSDATVADNSLLDSHEDILDRGQPDLPKLTTEKKEAIDTERIKMAQSLEESRLAVELLSAQLDASRIENARLNALIHKATSITNKYLKTPNTDVFESVQLVVSMLEDQKATINILNADKKVYLKESRTLIDTNNVLSEKYNAERRKATRVHEEYTFLEKETKETTDFLESELHENEKKVQQLNEQVRSLQEASTAYERKSKEEILLLKDEIAKCKTDSSKHSEEHKQDLDKYNNVMEETNHKLSSLKTKCSQLQETVVALRAGELASEQKLKEVDVTLREYTSRLKQQLSGQFELIDPMEFHDSEDDSDILTPIRNTLFYTEEVVEILLKQLDHCQKRQAEDQFRSSKKIRELRRDQDEMELKVRAYERFLCDKLPRKYGDDNLLKLRRIISQYSKAPEDQVQGIHVNRSD</sequence>
<keyword evidence="4" id="KW-1185">Reference proteome</keyword>
<gene>
    <name evidence="3" type="ORF">WICPIJ_006131</name>
</gene>
<name>A0A9P8Q2N7_WICPI</name>
<evidence type="ECO:0000313" key="4">
    <source>
        <dbReference type="Proteomes" id="UP000774326"/>
    </source>
</evidence>
<dbReference type="Proteomes" id="UP000774326">
    <property type="component" value="Unassembled WGS sequence"/>
</dbReference>
<dbReference type="AlphaFoldDB" id="A0A9P8Q2N7"/>
<evidence type="ECO:0000313" key="3">
    <source>
        <dbReference type="EMBL" id="KAH3682898.1"/>
    </source>
</evidence>
<evidence type="ECO:0000256" key="1">
    <source>
        <dbReference type="SAM" id="Coils"/>
    </source>
</evidence>
<reference evidence="3" key="2">
    <citation type="submission" date="2021-01" db="EMBL/GenBank/DDBJ databases">
        <authorList>
            <person name="Schikora-Tamarit M.A."/>
        </authorList>
    </citation>
    <scope>NUCLEOTIDE SEQUENCE</scope>
    <source>
        <strain evidence="3">CBS2887</strain>
    </source>
</reference>
<evidence type="ECO:0000256" key="2">
    <source>
        <dbReference type="SAM" id="MobiDB-lite"/>
    </source>
</evidence>
<feature type="compositionally biased region" description="Low complexity" evidence="2">
    <location>
        <begin position="1"/>
        <end position="34"/>
    </location>
</feature>
<feature type="region of interest" description="Disordered" evidence="2">
    <location>
        <begin position="178"/>
        <end position="213"/>
    </location>
</feature>
<accession>A0A9P8Q2N7</accession>
<feature type="compositionally biased region" description="Basic and acidic residues" evidence="2">
    <location>
        <begin position="35"/>
        <end position="50"/>
    </location>
</feature>
<feature type="compositionally biased region" description="Polar residues" evidence="2">
    <location>
        <begin position="200"/>
        <end position="213"/>
    </location>
</feature>
<dbReference type="EMBL" id="JAEUBG010003362">
    <property type="protein sequence ID" value="KAH3682898.1"/>
    <property type="molecule type" value="Genomic_DNA"/>
</dbReference>
<comment type="caution">
    <text evidence="3">The sequence shown here is derived from an EMBL/GenBank/DDBJ whole genome shotgun (WGS) entry which is preliminary data.</text>
</comment>
<reference evidence="3" key="1">
    <citation type="journal article" date="2021" name="Open Biol.">
        <title>Shared evolutionary footprints suggest mitochondrial oxidative damage underlies multiple complex I losses in fungi.</title>
        <authorList>
            <person name="Schikora-Tamarit M.A."/>
            <person name="Marcet-Houben M."/>
            <person name="Nosek J."/>
            <person name="Gabaldon T."/>
        </authorList>
    </citation>
    <scope>NUCLEOTIDE SEQUENCE</scope>
    <source>
        <strain evidence="3">CBS2887</strain>
    </source>
</reference>
<feature type="compositionally biased region" description="Polar residues" evidence="2">
    <location>
        <begin position="183"/>
        <end position="192"/>
    </location>
</feature>
<protein>
    <submittedName>
        <fullName evidence="3">Uncharacterized protein</fullName>
    </submittedName>
</protein>
<proteinExistence type="predicted"/>